<dbReference type="AlphaFoldDB" id="A0A6A2WRK6"/>
<reference evidence="1" key="1">
    <citation type="submission" date="2019-09" db="EMBL/GenBank/DDBJ databases">
        <title>Draft genome information of white flower Hibiscus syriacus.</title>
        <authorList>
            <person name="Kim Y.-M."/>
        </authorList>
    </citation>
    <scope>NUCLEOTIDE SEQUENCE [LARGE SCALE GENOMIC DNA]</scope>
    <source>
        <strain evidence="1">YM2019G1</strain>
    </source>
</reference>
<dbReference type="Proteomes" id="UP000436088">
    <property type="component" value="Unassembled WGS sequence"/>
</dbReference>
<dbReference type="InterPro" id="IPR036691">
    <property type="entry name" value="Endo/exonu/phosph_ase_sf"/>
</dbReference>
<accession>A0A6A2WRK6</accession>
<dbReference type="SUPFAM" id="SSF56219">
    <property type="entry name" value="DNase I-like"/>
    <property type="match status" value="1"/>
</dbReference>
<protein>
    <submittedName>
        <fullName evidence="1">Uncharacterized protein</fullName>
    </submittedName>
</protein>
<sequence>MDEFHMVLANNGLFDVKPARDWFTWHYGGSANHAIKEHIDRFVASQSWRQAFPNGKVFTEFAETSNHCYLLMDTAWVQPLSRDRGDDYFCFEQCWASEEAFRILVKAAWDLPYSDILDKITEVGSKLSSWQKVRLAISRGRIQVLRNKINSSFSRHTSEAELQNLKRDKNELHLLLNKEEVYWMQSTVSDDSVIDTIDTVITDEMNGALCEDFTTDEIIAAFLDIYPQKAPGIDGLPTSFYRLHWDIVGADVVYLCLQLLQGFCADWVNLIMRCVETVSFSVHINGSLTKEFRPNRGLRQGDHLSPFLFLFCTQGLSALFNRLHAQKKIREMGASQNGPKEASIICDAFDSYEVASGQKVNLEKSILYFSPSTRQECRDQILSILGIGEVSDLGHYLGMPLHIGKNKTNTFGYLKEKVSNRIDRKTKHLLSFGGREVFLKAVAQALPQYIMYCYRLPDCLVQDLVSNMRHYWWSSDANRRGWPMVAWKTMCKPKRQVPIAPCAEDVIVWANHDSGIYSVRYGYWWLQKRNHDNERKSKLWSVMGKLKILPKIRVFAWRVARNALPVATGVAWLLVTNAKILHQDYLRAISVGMNKQRYTNTAIRWTPPFEGLIKVNVDGAFVAERRLSSIGVVACDKCG</sequence>
<dbReference type="PANTHER" id="PTHR33116">
    <property type="entry name" value="REVERSE TRANSCRIPTASE ZINC-BINDING DOMAIN-CONTAINING PROTEIN-RELATED-RELATED"/>
    <property type="match status" value="1"/>
</dbReference>
<gene>
    <name evidence="1" type="ORF">F3Y22_tig00112988pilonHSYRG00150</name>
</gene>
<organism evidence="1 2">
    <name type="scientific">Hibiscus syriacus</name>
    <name type="common">Rose of Sharon</name>
    <dbReference type="NCBI Taxonomy" id="106335"/>
    <lineage>
        <taxon>Eukaryota</taxon>
        <taxon>Viridiplantae</taxon>
        <taxon>Streptophyta</taxon>
        <taxon>Embryophyta</taxon>
        <taxon>Tracheophyta</taxon>
        <taxon>Spermatophyta</taxon>
        <taxon>Magnoliopsida</taxon>
        <taxon>eudicotyledons</taxon>
        <taxon>Gunneridae</taxon>
        <taxon>Pentapetalae</taxon>
        <taxon>rosids</taxon>
        <taxon>malvids</taxon>
        <taxon>Malvales</taxon>
        <taxon>Malvaceae</taxon>
        <taxon>Malvoideae</taxon>
        <taxon>Hibiscus</taxon>
    </lineage>
</organism>
<evidence type="ECO:0000313" key="1">
    <source>
        <dbReference type="EMBL" id="KAE8663328.1"/>
    </source>
</evidence>
<proteinExistence type="predicted"/>
<comment type="caution">
    <text evidence="1">The sequence shown here is derived from an EMBL/GenBank/DDBJ whole genome shotgun (WGS) entry which is preliminary data.</text>
</comment>
<dbReference type="EMBL" id="VEPZ02001681">
    <property type="protein sequence ID" value="KAE8663328.1"/>
    <property type="molecule type" value="Genomic_DNA"/>
</dbReference>
<evidence type="ECO:0000313" key="2">
    <source>
        <dbReference type="Proteomes" id="UP000436088"/>
    </source>
</evidence>
<keyword evidence="2" id="KW-1185">Reference proteome</keyword>
<name>A0A6A2WRK6_HIBSY</name>
<dbReference type="PANTHER" id="PTHR33116:SF86">
    <property type="entry name" value="REVERSE TRANSCRIPTASE DOMAIN-CONTAINING PROTEIN"/>
    <property type="match status" value="1"/>
</dbReference>